<dbReference type="Pfam" id="PF16461">
    <property type="entry name" value="Phage_TTP_12"/>
    <property type="match status" value="1"/>
</dbReference>
<gene>
    <name evidence="2" type="ORF">C4B68_21350</name>
</gene>
<keyword evidence="3" id="KW-1185">Reference proteome</keyword>
<evidence type="ECO:0000313" key="2">
    <source>
        <dbReference type="EMBL" id="AVH57888.1"/>
    </source>
</evidence>
<evidence type="ECO:0000313" key="3">
    <source>
        <dbReference type="Proteomes" id="UP000238413"/>
    </source>
</evidence>
<name>A0ABN5I4F6_9ACTN</name>
<dbReference type="RefSeq" id="WP_099506056.1">
    <property type="nucleotide sequence ID" value="NZ_CP026652.1"/>
</dbReference>
<accession>A0ABN5I4F6</accession>
<proteinExistence type="predicted"/>
<sequence length="140" mass="15114">MSGIDAFGTQLQRGDGATPTETFTAIANVTDITPPGIERETYDVTAHDSEDAWREFIGGLKDGGEVEIELNYDPREHDGLVADFGDANPRNYKVVWPGTLGEWAFKAILTNFEPEAPHDDKLAASATFKVSGKPTITTGA</sequence>
<dbReference type="InterPro" id="IPR032494">
    <property type="entry name" value="Phage_TTP_N"/>
</dbReference>
<protein>
    <submittedName>
        <fullName evidence="2">Outer capsid protein Hoc</fullName>
    </submittedName>
</protein>
<reference evidence="2 3" key="1">
    <citation type="submission" date="2018-02" db="EMBL/GenBank/DDBJ databases">
        <title>Complete genome sequence of Streptomyces dengpaensis, the producer of angucyclines.</title>
        <authorList>
            <person name="Yumei L."/>
        </authorList>
    </citation>
    <scope>NUCLEOTIDE SEQUENCE [LARGE SCALE GENOMIC DNA]</scope>
    <source>
        <strain evidence="2 3">XZHG99</strain>
    </source>
</reference>
<organism evidence="2 3">
    <name type="scientific">Streptomyces dengpaensis</name>
    <dbReference type="NCBI Taxonomy" id="2049881"/>
    <lineage>
        <taxon>Bacteria</taxon>
        <taxon>Bacillati</taxon>
        <taxon>Actinomycetota</taxon>
        <taxon>Actinomycetes</taxon>
        <taxon>Kitasatosporales</taxon>
        <taxon>Streptomycetaceae</taxon>
        <taxon>Streptomyces</taxon>
    </lineage>
</organism>
<dbReference type="Gene3D" id="4.10.410.40">
    <property type="match status" value="1"/>
</dbReference>
<dbReference type="Proteomes" id="UP000238413">
    <property type="component" value="Chromosome"/>
</dbReference>
<feature type="domain" description="Lambda phage tail tube protein N-terminal" evidence="1">
    <location>
        <begin position="21"/>
        <end position="137"/>
    </location>
</feature>
<dbReference type="EMBL" id="CP026652">
    <property type="protein sequence ID" value="AVH57888.1"/>
    <property type="molecule type" value="Genomic_DNA"/>
</dbReference>
<evidence type="ECO:0000259" key="1">
    <source>
        <dbReference type="Pfam" id="PF16461"/>
    </source>
</evidence>